<dbReference type="AlphaFoldDB" id="A0AAD8D3Z2"/>
<dbReference type="GO" id="GO:0005634">
    <property type="term" value="C:nucleus"/>
    <property type="evidence" value="ECO:0007669"/>
    <property type="project" value="TreeGrafter"/>
</dbReference>
<feature type="region of interest" description="Disordered" evidence="1">
    <location>
        <begin position="68"/>
        <end position="105"/>
    </location>
</feature>
<dbReference type="Pfam" id="PF10263">
    <property type="entry name" value="SprT-like"/>
    <property type="match status" value="1"/>
</dbReference>
<reference evidence="3" key="1">
    <citation type="submission" date="2022-02" db="EMBL/GenBank/DDBJ databases">
        <title>Atlantic sturgeon de novo genome assembly.</title>
        <authorList>
            <person name="Stock M."/>
            <person name="Klopp C."/>
            <person name="Guiguen Y."/>
            <person name="Cabau C."/>
            <person name="Parinello H."/>
            <person name="Santidrian Yebra-Pimentel E."/>
            <person name="Kuhl H."/>
            <person name="Dirks R.P."/>
            <person name="Guessner J."/>
            <person name="Wuertz S."/>
            <person name="Du K."/>
            <person name="Schartl M."/>
        </authorList>
    </citation>
    <scope>NUCLEOTIDE SEQUENCE</scope>
    <source>
        <strain evidence="3">STURGEONOMICS-FGT-2020</strain>
        <tissue evidence="3">Whole blood</tissue>
    </source>
</reference>
<feature type="compositionally biased region" description="Basic and acidic residues" evidence="1">
    <location>
        <begin position="257"/>
        <end position="271"/>
    </location>
</feature>
<accession>A0AAD8D3Z2</accession>
<organism evidence="3 4">
    <name type="scientific">Acipenser oxyrinchus oxyrinchus</name>
    <dbReference type="NCBI Taxonomy" id="40147"/>
    <lineage>
        <taxon>Eukaryota</taxon>
        <taxon>Metazoa</taxon>
        <taxon>Chordata</taxon>
        <taxon>Craniata</taxon>
        <taxon>Vertebrata</taxon>
        <taxon>Euteleostomi</taxon>
        <taxon>Actinopterygii</taxon>
        <taxon>Chondrostei</taxon>
        <taxon>Acipenseriformes</taxon>
        <taxon>Acipenseridae</taxon>
        <taxon>Acipenser</taxon>
    </lineage>
</organism>
<dbReference type="SMART" id="SM00731">
    <property type="entry name" value="SprT"/>
    <property type="match status" value="1"/>
</dbReference>
<sequence>MEDKTKDLFSRVAGRLGWSQHGGLDTTEKELLRSIGKKRKPALLSPDSGGEEYKPTFPSVMSLFPKLHLSDSDSERGSSSDKENQKVTEAPSCKEHHLAQAALDSSEDEEFDKFLIEKATPKIARKATCQPQKANSPCVMIVNSDSDGSFEEFLSRVQTPRTKPCPSAQSTADNSLKAFIVDNSSDDDFILEKKKTVSTNGLRSTPASQLKTKECPTKCESPVFLSDSDSEEEGVVIKSTWKLRHHKKEAPLGTDTLRGHSESESTREQGPKNRQQGALQRSGSLKSSTSLSKLEFPLREAKSVHPVFSPRTPQVVLDSSESSNDEFESLMERMKQKNRGLGSYSLLAGSAPSTESKNNHNKPSFRIPSQKPRNGKRLGSAPTTREIVSIQTPVQPAGRSLVVSLTEPRAQHNTIGSLRKPQCRTVGCFLHDLSNPTSSYVKGFKQKREELSKRLYVLYNSSIFDCKLPGDMEVTWNKKMRKTAGYCVTGQRRGVEVQRYARIELSEKVCDSAERLRDTLVHEMCHAATWLINGVRDGHGQFWKLYARKSTVVHPELPMVTRCHSYEINYKYQYECRKCKNKIGRHSKSLDTQRFVCALCTGQLVLLTSQKNATPVRTELNPFAAFVKENYGSTKKELVGMSHGDVMRKLSADFASKARL</sequence>
<evidence type="ECO:0000313" key="4">
    <source>
        <dbReference type="Proteomes" id="UP001230051"/>
    </source>
</evidence>
<dbReference type="PANTHER" id="PTHR23099">
    <property type="entry name" value="TRANSCRIPTIONAL REGULATOR"/>
    <property type="match status" value="1"/>
</dbReference>
<dbReference type="Pfam" id="PF17283">
    <property type="entry name" value="Zn_ribbon_SprT"/>
    <property type="match status" value="1"/>
</dbReference>
<dbReference type="EMBL" id="JAGXEW010000015">
    <property type="protein sequence ID" value="KAK1163212.1"/>
    <property type="molecule type" value="Genomic_DNA"/>
</dbReference>
<feature type="compositionally biased region" description="Basic and acidic residues" evidence="1">
    <location>
        <begin position="68"/>
        <end position="98"/>
    </location>
</feature>
<feature type="compositionally biased region" description="Polar residues" evidence="1">
    <location>
        <begin position="272"/>
        <end position="281"/>
    </location>
</feature>
<dbReference type="PANTHER" id="PTHR23099:SF0">
    <property type="entry name" value="GERM CELL NUCLEAR ACIDIC PROTEIN"/>
    <property type="match status" value="1"/>
</dbReference>
<name>A0AAD8D3Z2_ACIOX</name>
<feature type="compositionally biased region" description="Low complexity" evidence="1">
    <location>
        <begin position="282"/>
        <end position="291"/>
    </location>
</feature>
<feature type="region of interest" description="Disordered" evidence="1">
    <location>
        <begin position="38"/>
        <end position="57"/>
    </location>
</feature>
<comment type="caution">
    <text evidence="3">The sequence shown here is derived from an EMBL/GenBank/DDBJ whole genome shotgun (WGS) entry which is preliminary data.</text>
</comment>
<protein>
    <submittedName>
        <fullName evidence="3">Acidic repeat-containing protein-like</fullName>
    </submittedName>
</protein>
<dbReference type="InterPro" id="IPR035240">
    <property type="entry name" value="SprT_Zn_ribbon"/>
</dbReference>
<keyword evidence="4" id="KW-1185">Reference proteome</keyword>
<evidence type="ECO:0000313" key="3">
    <source>
        <dbReference type="EMBL" id="KAK1163212.1"/>
    </source>
</evidence>
<evidence type="ECO:0000256" key="1">
    <source>
        <dbReference type="SAM" id="MobiDB-lite"/>
    </source>
</evidence>
<gene>
    <name evidence="3" type="primary">GCNA</name>
    <name evidence="3" type="ORF">AOXY_G16613</name>
</gene>
<feature type="region of interest" description="Disordered" evidence="1">
    <location>
        <begin position="343"/>
        <end position="384"/>
    </location>
</feature>
<feature type="region of interest" description="Disordered" evidence="1">
    <location>
        <begin position="238"/>
        <end position="291"/>
    </location>
</feature>
<dbReference type="Proteomes" id="UP001230051">
    <property type="component" value="Unassembled WGS sequence"/>
</dbReference>
<feature type="domain" description="SprT-like" evidence="2">
    <location>
        <begin position="449"/>
        <end position="607"/>
    </location>
</feature>
<evidence type="ECO:0000259" key="2">
    <source>
        <dbReference type="SMART" id="SM00731"/>
    </source>
</evidence>
<proteinExistence type="predicted"/>
<dbReference type="GO" id="GO:0006974">
    <property type="term" value="P:DNA damage response"/>
    <property type="evidence" value="ECO:0007669"/>
    <property type="project" value="UniProtKB-ARBA"/>
</dbReference>
<dbReference type="InterPro" id="IPR006640">
    <property type="entry name" value="SprT-like_domain"/>
</dbReference>